<evidence type="ECO:0000313" key="3">
    <source>
        <dbReference type="Proteomes" id="UP000095751"/>
    </source>
</evidence>
<dbReference type="InterPro" id="IPR023214">
    <property type="entry name" value="HAD_sf"/>
</dbReference>
<feature type="region of interest" description="Disordered" evidence="1">
    <location>
        <begin position="54"/>
        <end position="74"/>
    </location>
</feature>
<feature type="compositionally biased region" description="Polar residues" evidence="1">
    <location>
        <begin position="319"/>
        <end position="331"/>
    </location>
</feature>
<evidence type="ECO:0000313" key="2">
    <source>
        <dbReference type="EMBL" id="OEU09094.1"/>
    </source>
</evidence>
<feature type="region of interest" description="Disordered" evidence="1">
    <location>
        <begin position="257"/>
        <end position="286"/>
    </location>
</feature>
<dbReference type="InParanoid" id="A0A1E7ETI1"/>
<dbReference type="AlphaFoldDB" id="A0A1E7ETI1"/>
<gene>
    <name evidence="2" type="ORF">FRACYDRAFT_249003</name>
</gene>
<dbReference type="Gene3D" id="3.40.50.1000">
    <property type="entry name" value="HAD superfamily/HAD-like"/>
    <property type="match status" value="1"/>
</dbReference>
<dbReference type="SUPFAM" id="SSF56784">
    <property type="entry name" value="HAD-like"/>
    <property type="match status" value="1"/>
</dbReference>
<dbReference type="InterPro" id="IPR036412">
    <property type="entry name" value="HAD-like_sf"/>
</dbReference>
<proteinExistence type="predicted"/>
<dbReference type="Proteomes" id="UP000095751">
    <property type="component" value="Unassembled WGS sequence"/>
</dbReference>
<evidence type="ECO:0008006" key="4">
    <source>
        <dbReference type="Google" id="ProtNLM"/>
    </source>
</evidence>
<dbReference type="PANTHER" id="PTHR24092:SF218">
    <property type="entry name" value="PHOSPHOLIPID-TRANSPORTING ATPASE"/>
    <property type="match status" value="1"/>
</dbReference>
<sequence length="393" mass="42564">MHPVINETEPELSTDVLPQVFTRARSSTHMLDIHNSSLGANTRASTLSQLAAQDLSERQGKHGSGDEDILSHTSFVPKGDESTGIFDRKRRTLLERAFAADREVRKGLLIKHLKKEKRNEVLASSPSTPHAIVPSGDGQRALVIEGAALAHLQGDSELEELMFNIASRCDAVIACRVTPRQKLVKLVRHHVVPEPVTLAIGDGANDVGMIHEAHVGIGISGKEGQQAVNASDFSIGQFRFLENLVGNVAAATSETAVRSEHPFSPSASILSPHVSTRKKRRKGENRQLYEEDDVFFTPGAILTPVPVGNVAAATSKTAVRSEHPSSLSASILSPHVSTRKKRRKGENRQLYEEDDVFFTPGAMLTPVPVGNVAAAASKIAPVRSNFPSFMRQI</sequence>
<dbReference type="PANTHER" id="PTHR24092">
    <property type="entry name" value="PROBABLE PHOSPHOLIPID-TRANSPORTING ATPASE"/>
    <property type="match status" value="1"/>
</dbReference>
<dbReference type="OrthoDB" id="377733at2759"/>
<dbReference type="GO" id="GO:0140326">
    <property type="term" value="F:ATPase-coupled intramembrane lipid transporter activity"/>
    <property type="evidence" value="ECO:0007669"/>
    <property type="project" value="TreeGrafter"/>
</dbReference>
<keyword evidence="3" id="KW-1185">Reference proteome</keyword>
<organism evidence="2 3">
    <name type="scientific">Fragilariopsis cylindrus CCMP1102</name>
    <dbReference type="NCBI Taxonomy" id="635003"/>
    <lineage>
        <taxon>Eukaryota</taxon>
        <taxon>Sar</taxon>
        <taxon>Stramenopiles</taxon>
        <taxon>Ochrophyta</taxon>
        <taxon>Bacillariophyta</taxon>
        <taxon>Bacillariophyceae</taxon>
        <taxon>Bacillariophycidae</taxon>
        <taxon>Bacillariales</taxon>
        <taxon>Bacillariaceae</taxon>
        <taxon>Fragilariopsis</taxon>
    </lineage>
</organism>
<dbReference type="GO" id="GO:0045332">
    <property type="term" value="P:phospholipid translocation"/>
    <property type="evidence" value="ECO:0007669"/>
    <property type="project" value="TreeGrafter"/>
</dbReference>
<name>A0A1E7ETI1_9STRA</name>
<feature type="compositionally biased region" description="Basic and acidic residues" evidence="1">
    <location>
        <begin position="55"/>
        <end position="65"/>
    </location>
</feature>
<dbReference type="EMBL" id="KV784377">
    <property type="protein sequence ID" value="OEU09094.1"/>
    <property type="molecule type" value="Genomic_DNA"/>
</dbReference>
<protein>
    <recommendedName>
        <fullName evidence="4">HAD-like protein</fullName>
    </recommendedName>
</protein>
<dbReference type="KEGG" id="fcy:FRACYDRAFT_249003"/>
<evidence type="ECO:0000256" key="1">
    <source>
        <dbReference type="SAM" id="MobiDB-lite"/>
    </source>
</evidence>
<feature type="region of interest" description="Disordered" evidence="1">
    <location>
        <begin position="319"/>
        <end position="348"/>
    </location>
</feature>
<accession>A0A1E7ETI1</accession>
<dbReference type="GO" id="GO:0005886">
    <property type="term" value="C:plasma membrane"/>
    <property type="evidence" value="ECO:0007669"/>
    <property type="project" value="TreeGrafter"/>
</dbReference>
<reference evidence="2 3" key="1">
    <citation type="submission" date="2016-09" db="EMBL/GenBank/DDBJ databases">
        <title>Extensive genetic diversity and differential bi-allelic expression allows diatom success in the polar Southern Ocean.</title>
        <authorList>
            <consortium name="DOE Joint Genome Institute"/>
            <person name="Mock T."/>
            <person name="Otillar R.P."/>
            <person name="Strauss J."/>
            <person name="Dupont C."/>
            <person name="Frickenhaus S."/>
            <person name="Maumus F."/>
            <person name="Mcmullan M."/>
            <person name="Sanges R."/>
            <person name="Schmutz J."/>
            <person name="Toseland A."/>
            <person name="Valas R."/>
            <person name="Veluchamy A."/>
            <person name="Ward B.J."/>
            <person name="Allen A."/>
            <person name="Barry K."/>
            <person name="Falciatore A."/>
            <person name="Ferrante M."/>
            <person name="Fortunato A.E."/>
            <person name="Gloeckner G."/>
            <person name="Gruber A."/>
            <person name="Hipkin R."/>
            <person name="Janech M."/>
            <person name="Kroth P."/>
            <person name="Leese F."/>
            <person name="Lindquist E."/>
            <person name="Lyon B.R."/>
            <person name="Martin J."/>
            <person name="Mayer C."/>
            <person name="Parker M."/>
            <person name="Quesneville H."/>
            <person name="Raymond J."/>
            <person name="Uhlig C."/>
            <person name="Valentin K.U."/>
            <person name="Worden A.Z."/>
            <person name="Armbrust E.V."/>
            <person name="Bowler C."/>
            <person name="Green B."/>
            <person name="Moulton V."/>
            <person name="Van Oosterhout C."/>
            <person name="Grigoriev I."/>
        </authorList>
    </citation>
    <scope>NUCLEOTIDE SEQUENCE [LARGE SCALE GENOMIC DNA]</scope>
    <source>
        <strain evidence="2 3">CCMP1102</strain>
    </source>
</reference>